<dbReference type="PANTHER" id="PTHR21244">
    <property type="entry name" value="MITOCHONDRIAL 28S RIBOSOMAL PROTEIN S24"/>
    <property type="match status" value="1"/>
</dbReference>
<comment type="similarity">
    <text evidence="2">Belongs to the universal ribosomal protein uS3 family.</text>
</comment>
<gene>
    <name evidence="7" type="ORF">NP493_369g03005</name>
</gene>
<dbReference type="Pfam" id="PF14955">
    <property type="entry name" value="MRP-S24"/>
    <property type="match status" value="1"/>
</dbReference>
<reference evidence="7" key="1">
    <citation type="journal article" date="2023" name="Mol. Biol. Evol.">
        <title>Third-Generation Sequencing Reveals the Adaptive Role of the Epigenome in Three Deep-Sea Polychaetes.</title>
        <authorList>
            <person name="Perez M."/>
            <person name="Aroh O."/>
            <person name="Sun Y."/>
            <person name="Lan Y."/>
            <person name="Juniper S.K."/>
            <person name="Young C.R."/>
            <person name="Angers B."/>
            <person name="Qian P.Y."/>
        </authorList>
    </citation>
    <scope>NUCLEOTIDE SEQUENCE</scope>
    <source>
        <strain evidence="7">R07B-5</strain>
    </source>
</reference>
<keyword evidence="6" id="KW-0687">Ribonucleoprotein</keyword>
<dbReference type="AlphaFoldDB" id="A0AAD9L293"/>
<evidence type="ECO:0000313" key="8">
    <source>
        <dbReference type="Proteomes" id="UP001209878"/>
    </source>
</evidence>
<evidence type="ECO:0000256" key="3">
    <source>
        <dbReference type="ARBA" id="ARBA00022946"/>
    </source>
</evidence>
<dbReference type="GO" id="GO:1990904">
    <property type="term" value="C:ribonucleoprotein complex"/>
    <property type="evidence" value="ECO:0007669"/>
    <property type="project" value="UniProtKB-KW"/>
</dbReference>
<dbReference type="PANTHER" id="PTHR21244:SF1">
    <property type="entry name" value="SMALL RIBOSOMAL SUBUNIT PROTEIN US3M"/>
    <property type="match status" value="1"/>
</dbReference>
<dbReference type="InterPro" id="IPR026146">
    <property type="entry name" value="Ribosomal_uS3m"/>
</dbReference>
<evidence type="ECO:0000256" key="2">
    <source>
        <dbReference type="ARBA" id="ARBA00010761"/>
    </source>
</evidence>
<keyword evidence="3" id="KW-0809">Transit peptide</keyword>
<keyword evidence="8" id="KW-1185">Reference proteome</keyword>
<evidence type="ECO:0000256" key="4">
    <source>
        <dbReference type="ARBA" id="ARBA00022980"/>
    </source>
</evidence>
<dbReference type="EMBL" id="JAODUO010000369">
    <property type="protein sequence ID" value="KAK2182043.1"/>
    <property type="molecule type" value="Genomic_DNA"/>
</dbReference>
<dbReference type="GO" id="GO:0005840">
    <property type="term" value="C:ribosome"/>
    <property type="evidence" value="ECO:0007669"/>
    <property type="project" value="UniProtKB-KW"/>
</dbReference>
<dbReference type="InterPro" id="IPR009019">
    <property type="entry name" value="KH_sf_prok-type"/>
</dbReference>
<organism evidence="7 8">
    <name type="scientific">Ridgeia piscesae</name>
    <name type="common">Tubeworm</name>
    <dbReference type="NCBI Taxonomy" id="27915"/>
    <lineage>
        <taxon>Eukaryota</taxon>
        <taxon>Metazoa</taxon>
        <taxon>Spiralia</taxon>
        <taxon>Lophotrochozoa</taxon>
        <taxon>Annelida</taxon>
        <taxon>Polychaeta</taxon>
        <taxon>Sedentaria</taxon>
        <taxon>Canalipalpata</taxon>
        <taxon>Sabellida</taxon>
        <taxon>Siboglinidae</taxon>
        <taxon>Ridgeia</taxon>
    </lineage>
</organism>
<dbReference type="GO" id="GO:0005739">
    <property type="term" value="C:mitochondrion"/>
    <property type="evidence" value="ECO:0007669"/>
    <property type="project" value="UniProtKB-SubCell"/>
</dbReference>
<comment type="subcellular location">
    <subcellularLocation>
        <location evidence="1">Mitochondrion</location>
    </subcellularLocation>
</comment>
<dbReference type="Proteomes" id="UP001209878">
    <property type="component" value="Unassembled WGS sequence"/>
</dbReference>
<dbReference type="GO" id="GO:0003723">
    <property type="term" value="F:RNA binding"/>
    <property type="evidence" value="ECO:0007669"/>
    <property type="project" value="InterPro"/>
</dbReference>
<proteinExistence type="inferred from homology"/>
<accession>A0AAD9L293</accession>
<evidence type="ECO:0008006" key="9">
    <source>
        <dbReference type="Google" id="ProtNLM"/>
    </source>
</evidence>
<sequence length="174" mass="20247">MTLAVSFPKSGQLLAQLHVVSCPRLATRCISTTRVCEKNLRAGQHKITNNRSKPLTYEQAQPPYKIGVTKSWNSWNTSSLYEEKERTSETTVEDVFIRKFMLGTFHNLMLSEVIIKRRQNLIVICGLMYRGIAPRKMYFLQGYTEELLSCLLKRPVRVELQTVESRKDMIFKWI</sequence>
<keyword evidence="4" id="KW-0689">Ribosomal protein</keyword>
<evidence type="ECO:0000256" key="5">
    <source>
        <dbReference type="ARBA" id="ARBA00023128"/>
    </source>
</evidence>
<keyword evidence="5" id="KW-0496">Mitochondrion</keyword>
<protein>
    <recommendedName>
        <fullName evidence="9">Ribosomal protein S24</fullName>
    </recommendedName>
</protein>
<evidence type="ECO:0000256" key="6">
    <source>
        <dbReference type="ARBA" id="ARBA00023274"/>
    </source>
</evidence>
<evidence type="ECO:0000313" key="7">
    <source>
        <dbReference type="EMBL" id="KAK2182043.1"/>
    </source>
</evidence>
<name>A0AAD9L293_RIDPI</name>
<evidence type="ECO:0000256" key="1">
    <source>
        <dbReference type="ARBA" id="ARBA00004173"/>
    </source>
</evidence>
<comment type="caution">
    <text evidence="7">The sequence shown here is derived from an EMBL/GenBank/DDBJ whole genome shotgun (WGS) entry which is preliminary data.</text>
</comment>
<dbReference type="GO" id="GO:0006412">
    <property type="term" value="P:translation"/>
    <property type="evidence" value="ECO:0007669"/>
    <property type="project" value="TreeGrafter"/>
</dbReference>
<dbReference type="SUPFAM" id="SSF54814">
    <property type="entry name" value="Prokaryotic type KH domain (KH-domain type II)"/>
    <property type="match status" value="1"/>
</dbReference>